<keyword evidence="1" id="KW-0732">Signal</keyword>
<evidence type="ECO:0000256" key="1">
    <source>
        <dbReference type="ARBA" id="ARBA00022729"/>
    </source>
</evidence>
<dbReference type="InterPro" id="IPR013320">
    <property type="entry name" value="ConA-like_dom_sf"/>
</dbReference>
<evidence type="ECO:0000256" key="3">
    <source>
        <dbReference type="SAM" id="MobiDB-lite"/>
    </source>
</evidence>
<feature type="compositionally biased region" description="Acidic residues" evidence="3">
    <location>
        <begin position="1"/>
        <end position="13"/>
    </location>
</feature>
<dbReference type="Pfam" id="PF13385">
    <property type="entry name" value="Laminin_G_3"/>
    <property type="match status" value="1"/>
</dbReference>
<evidence type="ECO:0000259" key="4">
    <source>
        <dbReference type="SMART" id="SM00560"/>
    </source>
</evidence>
<evidence type="ECO:0000256" key="2">
    <source>
        <dbReference type="ARBA" id="ARBA00023157"/>
    </source>
</evidence>
<evidence type="ECO:0000313" key="6">
    <source>
        <dbReference type="Proteomes" id="UP001519287"/>
    </source>
</evidence>
<keyword evidence="6" id="KW-1185">Reference proteome</keyword>
<accession>A0ABS4J195</accession>
<dbReference type="Proteomes" id="UP001519287">
    <property type="component" value="Unassembled WGS sequence"/>
</dbReference>
<dbReference type="InterPro" id="IPR006558">
    <property type="entry name" value="LamG-like"/>
</dbReference>
<comment type="caution">
    <text evidence="5">The sequence shown here is derived from an EMBL/GenBank/DDBJ whole genome shotgun (WGS) entry which is preliminary data.</text>
</comment>
<reference evidence="5 6" key="1">
    <citation type="submission" date="2021-03" db="EMBL/GenBank/DDBJ databases">
        <title>Genomic Encyclopedia of Type Strains, Phase IV (KMG-IV): sequencing the most valuable type-strain genomes for metagenomic binning, comparative biology and taxonomic classification.</title>
        <authorList>
            <person name="Goeker M."/>
        </authorList>
    </citation>
    <scope>NUCLEOTIDE SEQUENCE [LARGE SCALE GENOMIC DNA]</scope>
    <source>
        <strain evidence="5 6">DSM 26048</strain>
    </source>
</reference>
<feature type="domain" description="LamG-like jellyroll fold" evidence="4">
    <location>
        <begin position="415"/>
        <end position="540"/>
    </location>
</feature>
<name>A0ABS4J195_9BACL</name>
<sequence length="547" mass="60093">MNELNENENENETQNEKISSLESETARRIGYWPLRTDCTDNTMNGRHGEAQGIQFDDGAIFDGLTSSIILPHMEETDGSKPFTLSLEFKIEDDGGFLPGGLCSRFDDGTQTGWHLSILTQAGVTFSQANWRNLQFGWSTGQAADEWHDWGSPGNCRNIFSMCVHAGHLYTGTFDDAQDSLGRVYRLGKDGAWVNCGNPDNSNCVSALAEFDGHLYAGTMCYKAVGSALEESSNQEPGGRIYRYEGGQTWSLFAELPGGGAGSVGTMAVYQNKLIASAFYTYGIYAFSVDGGYEQLDAPGPEGTTRTFTLAPYQGDLYVGCNVDTGVYSRTMETPWEYRGNAANSNQVYCFSVYRNELLVGIWPQAKMVRYEGGTSWSEMGLMGSEKEVMGVSVFNGRLYGGTLPGGQVYRYAGDSQWDLVGILEEPDPAVLYRRVWSMAVYEGQLFAGTMPSGKVWSLRNDPLATCDAGLSDGWHRVTATYNLERLSLYLDGQFVSSSACPEGGLGRLTQIPLVLGNGPQCRFSGRMREVELFDAALTDEEIKKGWE</sequence>
<gene>
    <name evidence="5" type="ORF">J2Z66_004717</name>
</gene>
<dbReference type="RefSeq" id="WP_209974663.1">
    <property type="nucleotide sequence ID" value="NZ_JAGGLB010000017.1"/>
</dbReference>
<evidence type="ECO:0000313" key="5">
    <source>
        <dbReference type="EMBL" id="MBP1993100.1"/>
    </source>
</evidence>
<dbReference type="Gene3D" id="2.60.120.200">
    <property type="match status" value="1"/>
</dbReference>
<dbReference type="SUPFAM" id="SSF49899">
    <property type="entry name" value="Concanavalin A-like lectins/glucanases"/>
    <property type="match status" value="2"/>
</dbReference>
<protein>
    <recommendedName>
        <fullName evidence="4">LamG-like jellyroll fold domain-containing protein</fullName>
    </recommendedName>
</protein>
<keyword evidence="2" id="KW-1015">Disulfide bond</keyword>
<dbReference type="EMBL" id="JAGGLB010000017">
    <property type="protein sequence ID" value="MBP1993100.1"/>
    <property type="molecule type" value="Genomic_DNA"/>
</dbReference>
<organism evidence="5 6">
    <name type="scientific">Paenibacillus eucommiae</name>
    <dbReference type="NCBI Taxonomy" id="1355755"/>
    <lineage>
        <taxon>Bacteria</taxon>
        <taxon>Bacillati</taxon>
        <taxon>Bacillota</taxon>
        <taxon>Bacilli</taxon>
        <taxon>Bacillales</taxon>
        <taxon>Paenibacillaceae</taxon>
        <taxon>Paenibacillus</taxon>
    </lineage>
</organism>
<proteinExistence type="predicted"/>
<feature type="region of interest" description="Disordered" evidence="3">
    <location>
        <begin position="1"/>
        <end position="22"/>
    </location>
</feature>
<dbReference type="SMART" id="SM00560">
    <property type="entry name" value="LamGL"/>
    <property type="match status" value="1"/>
</dbReference>
<dbReference type="SUPFAM" id="SSF63829">
    <property type="entry name" value="Calcium-dependent phosphotriesterase"/>
    <property type="match status" value="1"/>
</dbReference>